<dbReference type="EMBL" id="CP098755">
    <property type="protein sequence ID" value="USG64002.1"/>
    <property type="molecule type" value="Genomic_DNA"/>
</dbReference>
<evidence type="ECO:0000313" key="2">
    <source>
        <dbReference type="EMBL" id="USG64002.1"/>
    </source>
</evidence>
<evidence type="ECO:0000313" key="3">
    <source>
        <dbReference type="Proteomes" id="UP001056500"/>
    </source>
</evidence>
<sequence length="212" mass="24396">MSTRTIEKSKLIETVCEKCPATCWGDKAVCSVHNLHVGKVETCPEWDKHTISQQGLKDHDGQLSFVDMEPAMEWLHRTEEELRDYHFMLREIDRLQGYLEDAGEGTVGAYGIDASQPKGKGKNGDKTHAEVVRRERKWKRLAKLQEAVERIDRAAERISDEKEKTVLDAIMDGEKNNFIARQIGVSRQRYYEIKRSVIIKMAWLMYGNNEAA</sequence>
<accession>A0ABY4W9Z0</accession>
<organism evidence="2 3">
    <name type="scientific">Brevibacillus ruminantium</name>
    <dbReference type="NCBI Taxonomy" id="2950604"/>
    <lineage>
        <taxon>Bacteria</taxon>
        <taxon>Bacillati</taxon>
        <taxon>Bacillota</taxon>
        <taxon>Bacilli</taxon>
        <taxon>Bacillales</taxon>
        <taxon>Paenibacillaceae</taxon>
        <taxon>Brevibacillus</taxon>
    </lineage>
</organism>
<evidence type="ECO:0000256" key="1">
    <source>
        <dbReference type="SAM" id="MobiDB-lite"/>
    </source>
</evidence>
<dbReference type="RefSeq" id="WP_251871087.1">
    <property type="nucleotide sequence ID" value="NZ_CP098755.1"/>
</dbReference>
<gene>
    <name evidence="2" type="ORF">NDK47_17790</name>
</gene>
<protein>
    <recommendedName>
        <fullName evidence="4">HTH luxR-type domain-containing protein</fullName>
    </recommendedName>
</protein>
<evidence type="ECO:0008006" key="4">
    <source>
        <dbReference type="Google" id="ProtNLM"/>
    </source>
</evidence>
<reference evidence="2" key="1">
    <citation type="submission" date="2022-06" db="EMBL/GenBank/DDBJ databases">
        <title>Genome sequencing of Brevibacillus sp. BB3-R1.</title>
        <authorList>
            <person name="Heo J."/>
            <person name="Lee D."/>
            <person name="Won M."/>
            <person name="Han B.-H."/>
            <person name="Hong S.-B."/>
            <person name="Kwon S.-W."/>
        </authorList>
    </citation>
    <scope>NUCLEOTIDE SEQUENCE</scope>
    <source>
        <strain evidence="2">BB3-R1</strain>
    </source>
</reference>
<keyword evidence="3" id="KW-1185">Reference proteome</keyword>
<feature type="region of interest" description="Disordered" evidence="1">
    <location>
        <begin position="110"/>
        <end position="129"/>
    </location>
</feature>
<dbReference type="Proteomes" id="UP001056500">
    <property type="component" value="Chromosome"/>
</dbReference>
<proteinExistence type="predicted"/>
<name>A0ABY4W9Z0_9BACL</name>